<protein>
    <submittedName>
        <fullName evidence="1">DOMON-like domain-containing protein</fullName>
    </submittedName>
</protein>
<gene>
    <name evidence="1" type="ORF">KME28_08130</name>
</gene>
<sequence>MNNQKFSLQPFVDGKLLPNFKITGNITRHANQLNLCYVLSGDLEKVAIASPSNTPKRKHELWEDTCFEFFLSVKNSDKYWEFNLSPTGDWNIYRFDGYRQGMQEETAFSILPFNVQHQSDSLVVVLEMDLSKIILLEEILQIAITTVIKSKDGEVSYWALIHQEKEADFHLRDSFIIEL</sequence>
<proteinExistence type="predicted"/>
<reference evidence="1" key="2">
    <citation type="journal article" date="2022" name="Microbiol. Resour. Announc.">
        <title>Metagenome Sequencing to Explore Phylogenomics of Terrestrial Cyanobacteria.</title>
        <authorList>
            <person name="Ward R.D."/>
            <person name="Stajich J.E."/>
            <person name="Johansen J.R."/>
            <person name="Huntemann M."/>
            <person name="Clum A."/>
            <person name="Foster B."/>
            <person name="Foster B."/>
            <person name="Roux S."/>
            <person name="Palaniappan K."/>
            <person name="Varghese N."/>
            <person name="Mukherjee S."/>
            <person name="Reddy T.B.K."/>
            <person name="Daum C."/>
            <person name="Copeland A."/>
            <person name="Chen I.A."/>
            <person name="Ivanova N.N."/>
            <person name="Kyrpides N.C."/>
            <person name="Shapiro N."/>
            <person name="Eloe-Fadrosh E.A."/>
            <person name="Pietrasiak N."/>
        </authorList>
    </citation>
    <scope>NUCLEOTIDE SEQUENCE</scope>
    <source>
        <strain evidence="1">HA4357-MV3</strain>
    </source>
</reference>
<name>A0A9E3LSM5_9NOST</name>
<dbReference type="EMBL" id="JAHHHW010000073">
    <property type="protein sequence ID" value="MBW4431683.1"/>
    <property type="molecule type" value="Genomic_DNA"/>
</dbReference>
<reference evidence="1" key="1">
    <citation type="submission" date="2021-05" db="EMBL/GenBank/DDBJ databases">
        <authorList>
            <person name="Pietrasiak N."/>
            <person name="Ward R."/>
            <person name="Stajich J.E."/>
            <person name="Kurbessoian T."/>
        </authorList>
    </citation>
    <scope>NUCLEOTIDE SEQUENCE</scope>
    <source>
        <strain evidence="1">HA4357-MV3</strain>
    </source>
</reference>
<organism evidence="1 2">
    <name type="scientific">Pelatocladus maniniholoensis HA4357-MV3</name>
    <dbReference type="NCBI Taxonomy" id="1117104"/>
    <lineage>
        <taxon>Bacteria</taxon>
        <taxon>Bacillati</taxon>
        <taxon>Cyanobacteriota</taxon>
        <taxon>Cyanophyceae</taxon>
        <taxon>Nostocales</taxon>
        <taxon>Nostocaceae</taxon>
        <taxon>Pelatocladus</taxon>
    </lineage>
</organism>
<dbReference type="Gene3D" id="2.60.40.1190">
    <property type="match status" value="1"/>
</dbReference>
<dbReference type="Proteomes" id="UP000813215">
    <property type="component" value="Unassembled WGS sequence"/>
</dbReference>
<comment type="caution">
    <text evidence="1">The sequence shown here is derived from an EMBL/GenBank/DDBJ whole genome shotgun (WGS) entry which is preliminary data.</text>
</comment>
<dbReference type="CDD" id="cd09627">
    <property type="entry name" value="DOMON_murB_like"/>
    <property type="match status" value="1"/>
</dbReference>
<evidence type="ECO:0000313" key="2">
    <source>
        <dbReference type="Proteomes" id="UP000813215"/>
    </source>
</evidence>
<dbReference type="AlphaFoldDB" id="A0A9E3LSM5"/>
<accession>A0A9E3LSM5</accession>
<evidence type="ECO:0000313" key="1">
    <source>
        <dbReference type="EMBL" id="MBW4431683.1"/>
    </source>
</evidence>